<name>A0A388TD46_TERA1</name>
<proteinExistence type="predicted"/>
<sequence>MLLGARQVGKTTLTRDIFRKIPNTLWLSGDEPDVQAIFENISAVRLKHIFGQNKYVVLDEAQRIKDIGVKLKLIADQLPEIQLVATGSSSFDLANQVNEPLTGRKWEYKMYPFSFAEMTAQHGLLAEKRLLPQRLVYGYYPEVVNNPGGEKEILKLLMDSYLYKDVLMWEQIKKPEKLMKLLQALAFQVGAQVSYTELGQICGLDTKTVEKYLALLEQCFVVFRLGSYSRNLRNELKHSKKIYFYDNGVRNAVIADFSLAETRRDIGALWENFLMTERKKKLDYDNLWRNSWFWRTVEQKEIDYIDEGDGRIEAFEFIWNSRAKYKKPKQFSANYPHSKFHLITPENVEEFLL</sequence>
<dbReference type="AlphaFoldDB" id="A0A388TD46"/>
<evidence type="ECO:0000259" key="1">
    <source>
        <dbReference type="Pfam" id="PF13173"/>
    </source>
</evidence>
<dbReference type="EMBL" id="BGZN01000057">
    <property type="protein sequence ID" value="GBR74587.1"/>
    <property type="molecule type" value="Genomic_DNA"/>
</dbReference>
<accession>A0A388TD46</accession>
<evidence type="ECO:0000313" key="3">
    <source>
        <dbReference type="EMBL" id="GBR74587.1"/>
    </source>
</evidence>
<evidence type="ECO:0000259" key="2">
    <source>
        <dbReference type="Pfam" id="PF13635"/>
    </source>
</evidence>
<protein>
    <submittedName>
        <fullName evidence="3">AAA family ATPase</fullName>
    </submittedName>
</protein>
<feature type="domain" description="AAA" evidence="1">
    <location>
        <begin position="2"/>
        <end position="118"/>
    </location>
</feature>
<dbReference type="Proteomes" id="UP000269352">
    <property type="component" value="Unassembled WGS sequence"/>
</dbReference>
<gene>
    <name evidence="3" type="ORF">NO1_1736</name>
</gene>
<dbReference type="InterPro" id="IPR041682">
    <property type="entry name" value="AAA_14"/>
</dbReference>
<reference evidence="3 4" key="1">
    <citation type="journal article" date="2019" name="ISME J.">
        <title>Genome analyses of uncultured TG2/ZB3 bacteria in 'Margulisbacteria' specifically attached to ectosymbiotic spirochetes of protists in the termite gut.</title>
        <authorList>
            <person name="Utami Y.D."/>
            <person name="Kuwahara H."/>
            <person name="Igai K."/>
            <person name="Murakami T."/>
            <person name="Sugaya K."/>
            <person name="Morikawa T."/>
            <person name="Nagura Y."/>
            <person name="Yuki M."/>
            <person name="Deevong P."/>
            <person name="Inoue T."/>
            <person name="Kihara K."/>
            <person name="Lo N."/>
            <person name="Yamada A."/>
            <person name="Ohkuma M."/>
            <person name="Hongoh Y."/>
        </authorList>
    </citation>
    <scope>NUCLEOTIDE SEQUENCE [LARGE SCALE GENOMIC DNA]</scope>
    <source>
        <strain evidence="3">NkOx7-01</strain>
    </source>
</reference>
<dbReference type="PANTHER" id="PTHR43566:SF1">
    <property type="entry name" value="AAA+ ATPASE DOMAIN-CONTAINING PROTEIN"/>
    <property type="match status" value="1"/>
</dbReference>
<organism evidence="3 4">
    <name type="scientific">Termititenax aidoneus</name>
    <dbReference type="NCBI Taxonomy" id="2218524"/>
    <lineage>
        <taxon>Bacteria</taxon>
        <taxon>Bacillati</taxon>
        <taxon>Candidatus Margulisiibacteriota</taxon>
        <taxon>Candidatus Termititenacia</taxon>
        <taxon>Candidatus Termititenacales</taxon>
        <taxon>Candidatus Termititenacaceae</taxon>
        <taxon>Candidatus Termititenax</taxon>
    </lineage>
</organism>
<feature type="domain" description="DUF4143" evidence="2">
    <location>
        <begin position="164"/>
        <end position="317"/>
    </location>
</feature>
<dbReference type="InterPro" id="IPR025420">
    <property type="entry name" value="DUF4143"/>
</dbReference>
<dbReference type="Pfam" id="PF13173">
    <property type="entry name" value="AAA_14"/>
    <property type="match status" value="1"/>
</dbReference>
<evidence type="ECO:0000313" key="4">
    <source>
        <dbReference type="Proteomes" id="UP000269352"/>
    </source>
</evidence>
<dbReference type="PANTHER" id="PTHR43566">
    <property type="entry name" value="CONSERVED PROTEIN"/>
    <property type="match status" value="1"/>
</dbReference>
<keyword evidence="4" id="KW-1185">Reference proteome</keyword>
<dbReference type="InterPro" id="IPR027417">
    <property type="entry name" value="P-loop_NTPase"/>
</dbReference>
<dbReference type="Pfam" id="PF13635">
    <property type="entry name" value="DUF4143"/>
    <property type="match status" value="1"/>
</dbReference>
<dbReference type="SUPFAM" id="SSF52540">
    <property type="entry name" value="P-loop containing nucleoside triphosphate hydrolases"/>
    <property type="match status" value="1"/>
</dbReference>
<comment type="caution">
    <text evidence="3">The sequence shown here is derived from an EMBL/GenBank/DDBJ whole genome shotgun (WGS) entry which is preliminary data.</text>
</comment>